<proteinExistence type="predicted"/>
<evidence type="ECO:0000313" key="2">
    <source>
        <dbReference type="Proteomes" id="UP000698752"/>
    </source>
</evidence>
<organism evidence="1 2">
    <name type="scientific">Neoroseomonas terrae</name>
    <dbReference type="NCBI Taxonomy" id="424799"/>
    <lineage>
        <taxon>Bacteria</taxon>
        <taxon>Pseudomonadati</taxon>
        <taxon>Pseudomonadota</taxon>
        <taxon>Alphaproteobacteria</taxon>
        <taxon>Acetobacterales</taxon>
        <taxon>Acetobacteraceae</taxon>
        <taxon>Neoroseomonas</taxon>
    </lineage>
</organism>
<reference evidence="2" key="1">
    <citation type="journal article" date="2021" name="Syst. Appl. Microbiol.">
        <title>Roseomonas hellenica sp. nov., isolated from roots of wild-growing Alkanna tinctoria.</title>
        <authorList>
            <person name="Rat A."/>
            <person name="Naranjo H.D."/>
            <person name="Lebbe L."/>
            <person name="Cnockaert M."/>
            <person name="Krigas N."/>
            <person name="Grigoriadou K."/>
            <person name="Maloupa E."/>
            <person name="Willems A."/>
        </authorList>
    </citation>
    <scope>NUCLEOTIDE SEQUENCE [LARGE SCALE GENOMIC DNA]</scope>
    <source>
        <strain evidence="2">LMG 31159</strain>
    </source>
</reference>
<keyword evidence="2" id="KW-1185">Reference proteome</keyword>
<dbReference type="Proteomes" id="UP000698752">
    <property type="component" value="Unassembled WGS sequence"/>
</dbReference>
<comment type="caution">
    <text evidence="1">The sequence shown here is derived from an EMBL/GenBank/DDBJ whole genome shotgun (WGS) entry which is preliminary data.</text>
</comment>
<dbReference type="EMBL" id="JAAEDI010000011">
    <property type="protein sequence ID" value="MBR0650327.1"/>
    <property type="molecule type" value="Genomic_DNA"/>
</dbReference>
<dbReference type="RefSeq" id="WP_211868939.1">
    <property type="nucleotide sequence ID" value="NZ_JAAEDI010000011.1"/>
</dbReference>
<accession>A0ABS5EH46</accession>
<evidence type="ECO:0000313" key="1">
    <source>
        <dbReference type="EMBL" id="MBR0650327.1"/>
    </source>
</evidence>
<sequence>MPTALPAKLRVTAAVLGCARRKDLCARFRAANPSTEFDLERSHKWMQGRAAPRSARVYDDWALVLGSSRSGAWIAACTTDAFIEEVVRLFGADAATLRDLAAGQRPPVRHGAAGPGAEMAFACYSPAWSPYFRGQLLRGSLYLEMRRGGERRLVYRERIGDSQIEFRGIAEVGGRTMCALLHAVGDGLPLCFSLYQPGMPASALAGIMAGSTYLAQEARPTTCRFVAVRVPQPAALEASNRYFVPRPGAVADDLMTLGLPGATATEVDAAILALLREGAAVDQVELSDQTRIAEAVDLGWISPDP</sequence>
<name>A0ABS5EH46_9PROT</name>
<gene>
    <name evidence="1" type="ORF">GXW78_11690</name>
</gene>
<protein>
    <submittedName>
        <fullName evidence="1">Uncharacterized protein</fullName>
    </submittedName>
</protein>